<reference evidence="2" key="1">
    <citation type="journal article" date="2023" name="Science">
        <title>Elucidation of the pathway for biosynthesis of saponin adjuvants from the soapbark tree.</title>
        <authorList>
            <person name="Reed J."/>
            <person name="Orme A."/>
            <person name="El-Demerdash A."/>
            <person name="Owen C."/>
            <person name="Martin L.B.B."/>
            <person name="Misra R.C."/>
            <person name="Kikuchi S."/>
            <person name="Rejzek M."/>
            <person name="Martin A.C."/>
            <person name="Harkess A."/>
            <person name="Leebens-Mack J."/>
            <person name="Louveau T."/>
            <person name="Stephenson M.J."/>
            <person name="Osbourn A."/>
        </authorList>
    </citation>
    <scope>NUCLEOTIDE SEQUENCE</scope>
    <source>
        <strain evidence="2">S10</strain>
    </source>
</reference>
<dbReference type="KEGG" id="qsa:O6P43_021532"/>
<evidence type="ECO:0000313" key="3">
    <source>
        <dbReference type="Proteomes" id="UP001163823"/>
    </source>
</evidence>
<feature type="signal peptide" evidence="1">
    <location>
        <begin position="1"/>
        <end position="24"/>
    </location>
</feature>
<evidence type="ECO:0000256" key="1">
    <source>
        <dbReference type="SAM" id="SignalP"/>
    </source>
</evidence>
<keyword evidence="3" id="KW-1185">Reference proteome</keyword>
<gene>
    <name evidence="2" type="ORF">O6P43_021532</name>
</gene>
<name>A0AAD7LBV8_QUISA</name>
<accession>A0AAD7LBV8</accession>
<sequence length="224" mass="24678">MAFSNVVAFLAFLLLLLQPPIARSDFLAPIFNDVCKQVVCGKGTCKPSKNSTFSLYECECEPGWKQVRSAHDNHLKFLPCIVPNCSLNYSCMKTPSPVQEKSTRANESIIDPCYWTDCGGGSCNKTSMFSYKCECDAGYYNLLNTTAFPCYKECATGVGCSDLGIPVANNSPPVTNNISPPVTNNSPRATPALNDNASWNLQGSLWLATLVVFMAIVQWKWEEW</sequence>
<proteinExistence type="predicted"/>
<comment type="caution">
    <text evidence="2">The sequence shown here is derived from an EMBL/GenBank/DDBJ whole genome shotgun (WGS) entry which is preliminary data.</text>
</comment>
<feature type="chain" id="PRO_5042223672" evidence="1">
    <location>
        <begin position="25"/>
        <end position="224"/>
    </location>
</feature>
<dbReference type="PANTHER" id="PTHR33881:SF7">
    <property type="entry name" value="NEUROGENIC LOCUS NOTCH-LIKE PROTEIN"/>
    <property type="match status" value="1"/>
</dbReference>
<dbReference type="AlphaFoldDB" id="A0AAD7LBV8"/>
<dbReference type="PANTHER" id="PTHR33881">
    <property type="entry name" value="NEUROGENIC LOCUS NOTCH-LIKE PROTEIN"/>
    <property type="match status" value="1"/>
</dbReference>
<protein>
    <submittedName>
        <fullName evidence="2">Neurogenic locus notch-like protein</fullName>
    </submittedName>
</protein>
<dbReference type="EMBL" id="JARAOO010000009">
    <property type="protein sequence ID" value="KAJ7954842.1"/>
    <property type="molecule type" value="Genomic_DNA"/>
</dbReference>
<organism evidence="2 3">
    <name type="scientific">Quillaja saponaria</name>
    <name type="common">Soap bark tree</name>
    <dbReference type="NCBI Taxonomy" id="32244"/>
    <lineage>
        <taxon>Eukaryota</taxon>
        <taxon>Viridiplantae</taxon>
        <taxon>Streptophyta</taxon>
        <taxon>Embryophyta</taxon>
        <taxon>Tracheophyta</taxon>
        <taxon>Spermatophyta</taxon>
        <taxon>Magnoliopsida</taxon>
        <taxon>eudicotyledons</taxon>
        <taxon>Gunneridae</taxon>
        <taxon>Pentapetalae</taxon>
        <taxon>rosids</taxon>
        <taxon>fabids</taxon>
        <taxon>Fabales</taxon>
        <taxon>Quillajaceae</taxon>
        <taxon>Quillaja</taxon>
    </lineage>
</organism>
<evidence type="ECO:0000313" key="2">
    <source>
        <dbReference type="EMBL" id="KAJ7954842.1"/>
    </source>
</evidence>
<keyword evidence="1" id="KW-0732">Signal</keyword>
<dbReference type="Proteomes" id="UP001163823">
    <property type="component" value="Chromosome 9"/>
</dbReference>